<keyword evidence="2" id="KW-1185">Reference proteome</keyword>
<name>A0A3P7K5M7_STRVU</name>
<sequence>MKIKKLLNLHFQYARKTAKPDTSTYVCMYCKKLKKYTAIMVKGEDFLDDPVMLDHSCLPVEQGLQDVEKPQCIFIAVDPVLAQNRRRYRNNVMRRCTKEDVRFDIAKEVANVGGPLTPEIDMLRVPDESLPLRWSPFLQLQEQEMHIYLSDEVTKLAVDAGFYALIGDGIHQLNRRNKRGSRTRVEKGQVYTTLGVCRGGNEFLPLMFTITRNKREQGYMVIFQQLREALVRANAEQQLTQRDECSLAPCLPCVHLGGEGNSEKDGGGMLI</sequence>
<dbReference type="OrthoDB" id="5848938at2759"/>
<organism evidence="1 2">
    <name type="scientific">Strongylus vulgaris</name>
    <name type="common">Blood worm</name>
    <dbReference type="NCBI Taxonomy" id="40348"/>
    <lineage>
        <taxon>Eukaryota</taxon>
        <taxon>Metazoa</taxon>
        <taxon>Ecdysozoa</taxon>
        <taxon>Nematoda</taxon>
        <taxon>Chromadorea</taxon>
        <taxon>Rhabditida</taxon>
        <taxon>Rhabditina</taxon>
        <taxon>Rhabditomorpha</taxon>
        <taxon>Strongyloidea</taxon>
        <taxon>Strongylidae</taxon>
        <taxon>Strongylus</taxon>
    </lineage>
</organism>
<accession>A0A3P7K5M7</accession>
<dbReference type="EMBL" id="UYYB01003236">
    <property type="protein sequence ID" value="VDM66595.1"/>
    <property type="molecule type" value="Genomic_DNA"/>
</dbReference>
<reference evidence="1 2" key="1">
    <citation type="submission" date="2018-11" db="EMBL/GenBank/DDBJ databases">
        <authorList>
            <consortium name="Pathogen Informatics"/>
        </authorList>
    </citation>
    <scope>NUCLEOTIDE SEQUENCE [LARGE SCALE GENOMIC DNA]</scope>
</reference>
<evidence type="ECO:0000313" key="2">
    <source>
        <dbReference type="Proteomes" id="UP000270094"/>
    </source>
</evidence>
<protein>
    <submittedName>
        <fullName evidence="1">Uncharacterized protein</fullName>
    </submittedName>
</protein>
<proteinExistence type="predicted"/>
<dbReference type="AlphaFoldDB" id="A0A3P7K5M7"/>
<dbReference type="Proteomes" id="UP000270094">
    <property type="component" value="Unassembled WGS sequence"/>
</dbReference>
<gene>
    <name evidence="1" type="ORF">SVUK_LOCUS1593</name>
</gene>
<evidence type="ECO:0000313" key="1">
    <source>
        <dbReference type="EMBL" id="VDM66595.1"/>
    </source>
</evidence>